<name>A0AAW6QAI3_9PAST</name>
<gene>
    <name evidence="1" type="ORF">P7M15_02085</name>
</gene>
<organism evidence="1 2">
    <name type="scientific">Exercitatus varius</name>
    <dbReference type="NCBI Taxonomy" id="67857"/>
    <lineage>
        <taxon>Bacteria</taxon>
        <taxon>Pseudomonadati</taxon>
        <taxon>Pseudomonadota</taxon>
        <taxon>Gammaproteobacteria</taxon>
        <taxon>Pasteurellales</taxon>
        <taxon>Pasteurellaceae</taxon>
        <taxon>Exercitatus</taxon>
    </lineage>
</organism>
<dbReference type="AlphaFoldDB" id="A0AAW6QAI3"/>
<comment type="caution">
    <text evidence="1">The sequence shown here is derived from an EMBL/GenBank/DDBJ whole genome shotgun (WGS) entry which is preliminary data.</text>
</comment>
<evidence type="ECO:0000313" key="1">
    <source>
        <dbReference type="EMBL" id="MDG2949317.1"/>
    </source>
</evidence>
<evidence type="ECO:0000313" key="2">
    <source>
        <dbReference type="Proteomes" id="UP001214976"/>
    </source>
</evidence>
<dbReference type="Pfam" id="PF11985">
    <property type="entry name" value="Phage_Mu_Gp27"/>
    <property type="match status" value="1"/>
</dbReference>
<dbReference type="InterPro" id="IPR021874">
    <property type="entry name" value="Phage_Mu_Gp27"/>
</dbReference>
<dbReference type="Proteomes" id="UP001214976">
    <property type="component" value="Unassembled WGS sequence"/>
</dbReference>
<reference evidence="1" key="1">
    <citation type="submission" date="2023-03" db="EMBL/GenBank/DDBJ databases">
        <title>Classification of Bisgaard taxon 6 and taxon 10 as Exercitatus varius gen. nov., spec. nov.</title>
        <authorList>
            <person name="Christensen H."/>
        </authorList>
    </citation>
    <scope>NUCLEOTIDE SEQUENCE</scope>
    <source>
        <strain evidence="1">86116</strain>
    </source>
</reference>
<proteinExistence type="predicted"/>
<dbReference type="EMBL" id="JARQTW010000002">
    <property type="protein sequence ID" value="MDG2949317.1"/>
    <property type="molecule type" value="Genomic_DNA"/>
</dbReference>
<sequence>MAPRSSIEKLPEDVRRWLERALTENGFSGYVELEELLKEKGYQISKSAIHRYGQKIERRFKAIKDSTEAARIIAEGAEDKEDKRSEALMGLLQSSLFEALVDIEDAKEDEKMSPMEKFQALSFAGKNVASLIQASTKLKAYQAEVKQRAEAAAKEVERVVKKGGLSDEVADEIRRKILGIATK</sequence>
<accession>A0AAW6QAI3</accession>
<protein>
    <submittedName>
        <fullName evidence="1">DUF3486 family protein</fullName>
    </submittedName>
</protein>
<dbReference type="RefSeq" id="WP_011199287.1">
    <property type="nucleotide sequence ID" value="NZ_JARQTW010000002.1"/>
</dbReference>